<dbReference type="EMBL" id="WHWC01000005">
    <property type="protein sequence ID" value="KAG8381793.1"/>
    <property type="molecule type" value="Genomic_DNA"/>
</dbReference>
<dbReference type="InterPro" id="IPR036388">
    <property type="entry name" value="WH-like_DNA-bd_sf"/>
</dbReference>
<dbReference type="GO" id="GO:0003700">
    <property type="term" value="F:DNA-binding transcription factor activity"/>
    <property type="evidence" value="ECO:0007669"/>
    <property type="project" value="InterPro"/>
</dbReference>
<dbReference type="SUPFAM" id="SSF46785">
    <property type="entry name" value="Winged helix' DNA-binding domain"/>
    <property type="match status" value="1"/>
</dbReference>
<dbReference type="GO" id="GO:0034605">
    <property type="term" value="P:cellular response to heat"/>
    <property type="evidence" value="ECO:0007669"/>
    <property type="project" value="TreeGrafter"/>
</dbReference>
<comment type="subcellular location">
    <subcellularLocation>
        <location evidence="1">Nucleus</location>
    </subcellularLocation>
</comment>
<dbReference type="PANTHER" id="PTHR10015">
    <property type="entry name" value="HEAT SHOCK TRANSCRIPTION FACTOR"/>
    <property type="match status" value="1"/>
</dbReference>
<keyword evidence="8" id="KW-1185">Reference proteome</keyword>
<evidence type="ECO:0000259" key="6">
    <source>
        <dbReference type="SMART" id="SM00415"/>
    </source>
</evidence>
<comment type="caution">
    <text evidence="7">The sequence shown here is derived from an EMBL/GenBank/DDBJ whole genome shotgun (WGS) entry which is preliminary data.</text>
</comment>
<protein>
    <recommendedName>
        <fullName evidence="6">HSF-type DNA-binding domain-containing protein</fullName>
    </recommendedName>
</protein>
<name>A0AAV6XHF1_9LAMI</name>
<evidence type="ECO:0000256" key="4">
    <source>
        <dbReference type="ARBA" id="ARBA00023242"/>
    </source>
</evidence>
<feature type="domain" description="HSF-type DNA-binding" evidence="6">
    <location>
        <begin position="37"/>
        <end position="117"/>
    </location>
</feature>
<dbReference type="Proteomes" id="UP000826271">
    <property type="component" value="Unassembled WGS sequence"/>
</dbReference>
<sequence>MEGVKVEIEVDFITGGGGVAAALSNSPRPMEGLHEVGPPPFLSKTYEMVEDPSSDAVISWSRAKNSFIVWNSNEFSITLLPKYFKHSNFSSFILMVILKCLLLLEETAIACSLCLFR</sequence>
<evidence type="ECO:0000256" key="3">
    <source>
        <dbReference type="ARBA" id="ARBA00023125"/>
    </source>
</evidence>
<accession>A0AAV6XHF1</accession>
<dbReference type="InterPro" id="IPR000232">
    <property type="entry name" value="HSF_DNA-bd"/>
</dbReference>
<dbReference type="Pfam" id="PF00447">
    <property type="entry name" value="HSF_DNA-bind"/>
    <property type="match status" value="1"/>
</dbReference>
<evidence type="ECO:0000313" key="8">
    <source>
        <dbReference type="Proteomes" id="UP000826271"/>
    </source>
</evidence>
<keyword evidence="3" id="KW-0238">DNA-binding</keyword>
<gene>
    <name evidence="7" type="ORF">BUALT_Bualt05G0009700</name>
</gene>
<organism evidence="7 8">
    <name type="scientific">Buddleja alternifolia</name>
    <dbReference type="NCBI Taxonomy" id="168488"/>
    <lineage>
        <taxon>Eukaryota</taxon>
        <taxon>Viridiplantae</taxon>
        <taxon>Streptophyta</taxon>
        <taxon>Embryophyta</taxon>
        <taxon>Tracheophyta</taxon>
        <taxon>Spermatophyta</taxon>
        <taxon>Magnoliopsida</taxon>
        <taxon>eudicotyledons</taxon>
        <taxon>Gunneridae</taxon>
        <taxon>Pentapetalae</taxon>
        <taxon>asterids</taxon>
        <taxon>lamiids</taxon>
        <taxon>Lamiales</taxon>
        <taxon>Scrophulariaceae</taxon>
        <taxon>Buddlejeae</taxon>
        <taxon>Buddleja</taxon>
    </lineage>
</organism>
<proteinExistence type="inferred from homology"/>
<keyword evidence="2" id="KW-0346">Stress response</keyword>
<dbReference type="AlphaFoldDB" id="A0AAV6XHF1"/>
<dbReference type="GO" id="GO:0006357">
    <property type="term" value="P:regulation of transcription by RNA polymerase II"/>
    <property type="evidence" value="ECO:0007669"/>
    <property type="project" value="TreeGrafter"/>
</dbReference>
<evidence type="ECO:0000256" key="5">
    <source>
        <dbReference type="RuleBase" id="RU004020"/>
    </source>
</evidence>
<dbReference type="InterPro" id="IPR036390">
    <property type="entry name" value="WH_DNA-bd_sf"/>
</dbReference>
<comment type="similarity">
    <text evidence="5">Belongs to the HSF family.</text>
</comment>
<dbReference type="GO" id="GO:0000978">
    <property type="term" value="F:RNA polymerase II cis-regulatory region sequence-specific DNA binding"/>
    <property type="evidence" value="ECO:0007669"/>
    <property type="project" value="TreeGrafter"/>
</dbReference>
<dbReference type="PANTHER" id="PTHR10015:SF338">
    <property type="entry name" value="HEAT STRESS TRANSCRIPTION FACTOR A-2"/>
    <property type="match status" value="1"/>
</dbReference>
<evidence type="ECO:0000256" key="1">
    <source>
        <dbReference type="ARBA" id="ARBA00004123"/>
    </source>
</evidence>
<evidence type="ECO:0000256" key="2">
    <source>
        <dbReference type="ARBA" id="ARBA00023016"/>
    </source>
</evidence>
<evidence type="ECO:0000313" key="7">
    <source>
        <dbReference type="EMBL" id="KAG8381793.1"/>
    </source>
</evidence>
<dbReference type="GO" id="GO:0005634">
    <property type="term" value="C:nucleus"/>
    <property type="evidence" value="ECO:0007669"/>
    <property type="project" value="UniProtKB-SubCell"/>
</dbReference>
<keyword evidence="4" id="KW-0539">Nucleus</keyword>
<reference evidence="7" key="1">
    <citation type="submission" date="2019-10" db="EMBL/GenBank/DDBJ databases">
        <authorList>
            <person name="Zhang R."/>
            <person name="Pan Y."/>
            <person name="Wang J."/>
            <person name="Ma R."/>
            <person name="Yu S."/>
        </authorList>
    </citation>
    <scope>NUCLEOTIDE SEQUENCE</scope>
    <source>
        <strain evidence="7">LA-IB0</strain>
        <tissue evidence="7">Leaf</tissue>
    </source>
</reference>
<dbReference type="SMART" id="SM00415">
    <property type="entry name" value="HSF"/>
    <property type="match status" value="1"/>
</dbReference>
<dbReference type="Gene3D" id="1.10.10.10">
    <property type="entry name" value="Winged helix-like DNA-binding domain superfamily/Winged helix DNA-binding domain"/>
    <property type="match status" value="1"/>
</dbReference>
<dbReference type="PRINTS" id="PR00056">
    <property type="entry name" value="HSFDOMAIN"/>
</dbReference>